<dbReference type="Gene3D" id="3.30.830.10">
    <property type="entry name" value="Metalloenzyme, LuxS/M16 peptidase-like"/>
    <property type="match status" value="3"/>
</dbReference>
<gene>
    <name evidence="4" type="ORF">BWQ96_00870</name>
</gene>
<evidence type="ECO:0000259" key="2">
    <source>
        <dbReference type="Pfam" id="PF00675"/>
    </source>
</evidence>
<comment type="caution">
    <text evidence="4">The sequence shown here is derived from an EMBL/GenBank/DDBJ whole genome shotgun (WGS) entry which is preliminary data.</text>
</comment>
<evidence type="ECO:0000313" key="4">
    <source>
        <dbReference type="EMBL" id="PXF49296.1"/>
    </source>
</evidence>
<dbReference type="FunFam" id="3.30.830.10:FF:000015">
    <property type="entry name" value="Putative zinc metalloprotease"/>
    <property type="match status" value="1"/>
</dbReference>
<dbReference type="Proteomes" id="UP000247409">
    <property type="component" value="Unassembled WGS sequence"/>
</dbReference>
<dbReference type="Pfam" id="PF00675">
    <property type="entry name" value="Peptidase_M16"/>
    <property type="match status" value="1"/>
</dbReference>
<reference evidence="4 5" key="1">
    <citation type="journal article" date="2018" name="Mol. Biol. Evol.">
        <title>Analysis of the draft genome of the red seaweed Gracilariopsis chorda provides insights into genome size evolution in Rhodophyta.</title>
        <authorList>
            <person name="Lee J."/>
            <person name="Yang E.C."/>
            <person name="Graf L."/>
            <person name="Yang J.H."/>
            <person name="Qiu H."/>
            <person name="Zel Zion U."/>
            <person name="Chan C.X."/>
            <person name="Stephens T.G."/>
            <person name="Weber A.P.M."/>
            <person name="Boo G.H."/>
            <person name="Boo S.M."/>
            <person name="Kim K.M."/>
            <person name="Shin Y."/>
            <person name="Jung M."/>
            <person name="Lee S.J."/>
            <person name="Yim H.S."/>
            <person name="Lee J.H."/>
            <person name="Bhattacharya D."/>
            <person name="Yoon H.S."/>
        </authorList>
    </citation>
    <scope>NUCLEOTIDE SEQUENCE [LARGE SCALE GENOMIC DNA]</scope>
    <source>
        <strain evidence="4 5">SKKU-2015</strain>
        <tissue evidence="4">Whole body</tissue>
    </source>
</reference>
<feature type="domain" description="Peptidase M16 N-terminal" evidence="2">
    <location>
        <begin position="22"/>
        <end position="109"/>
    </location>
</feature>
<dbReference type="Pfam" id="PF05193">
    <property type="entry name" value="Peptidase_M16_C"/>
    <property type="match status" value="1"/>
</dbReference>
<evidence type="ECO:0000259" key="3">
    <source>
        <dbReference type="Pfam" id="PF05193"/>
    </source>
</evidence>
<sequence length="1050" mass="115770">MFAAPGPIVSATIVVGTRPISNAGHPHTLEHIVFLGSEKHPVRGYLDNLACRCIADGTNAWTDNDHTAYTCATAGFDGFANLLPSLLDHVLRPKINDASFASEVYHVRSDGKEAGVVFCEMQAREHTEADLSDRAMRCLLLAGTPLCYEAGGLCEDIRHLSNEEIVRFHQDQYCGANTTIIVGGSQISPRDLLGCIKSELDDISSCPGFNPGYPQWQKPLSLKELSQTTRRIIPFPCPDNNIGTITFGWRGPGASDRYTNTAVNVLLHYLCGDVWSPMRQRFVETEDQVASDITYSSETFRNVSTIELYLEGIRHLDHNDDDENDGDDDGESGEDMGVDDEAREEDGESSLLTSGKVEQMVLEFLQSIVGSGKLPGGLECVHAAIKTEKESFVAGLESDCHGVVPSLLIEEVVYGADLHLTIGEEVRGSLEQYDALVSENEKYWMELLNSVFIKPHHVVLVMVPDTTLAETLAEKENTAHQQRVQRIGKDTLHTIGKANEEIIASLKPGTFDSDCFPPLPSTSNISRWAYSVTQVEEKGFIAQSVKLESDIVRCALFIDTSDLPVSERVFLSVLQELLLECDIRMKDGSIIPYTDNARHLNEVTITTPESGVFVGFTGGMADNCIGIHYAASPASFEEATKCVLLNLFQTEVTAERLATVSQSLLVNSTEALRDGWGVVKSTVNLVPYLQAATSEDVHIPNYAFRNCVGMHPLFSFLAEEFTRKDARKKVQNAVLQRLGGLLESLKHGSAEKVFFQVTARNPKAAYDSIKRQWSKYRSHNERNPSSDGKRYRHASAITRRTQARLSDLVGKHGVAHIVSVAGVETTHVDIRVESEVHEGHADWSALTVLLEMLSRMEGPVSDAVRVTGLAYGVFMGNNGWRGRMNLQIYESSSPAAAWDAVCEALIGFRASLDDEAKHGKIRVELETAKASTLFTLNEERATPDAIMNGALARTANGIPASPLADRTGEERIERVSLECLRRCYDRHVCRFLRECGRLVVVSCGAGAVEETCVAFRKCKYPVRLVERSLEGLRAPFVEVVVEELNREEGR</sequence>
<protein>
    <submittedName>
        <fullName evidence="4">Uncharacterized protein</fullName>
    </submittedName>
</protein>
<dbReference type="OrthoDB" id="4953at2759"/>
<name>A0A2V3J4B5_9FLOR</name>
<dbReference type="SUPFAM" id="SSF63411">
    <property type="entry name" value="LuxS/MPP-like metallohydrolase"/>
    <property type="match status" value="4"/>
</dbReference>
<dbReference type="InterPro" id="IPR007863">
    <property type="entry name" value="Peptidase_M16_C"/>
</dbReference>
<evidence type="ECO:0000256" key="1">
    <source>
        <dbReference type="SAM" id="MobiDB-lite"/>
    </source>
</evidence>
<organism evidence="4 5">
    <name type="scientific">Gracilariopsis chorda</name>
    <dbReference type="NCBI Taxonomy" id="448386"/>
    <lineage>
        <taxon>Eukaryota</taxon>
        <taxon>Rhodophyta</taxon>
        <taxon>Florideophyceae</taxon>
        <taxon>Rhodymeniophycidae</taxon>
        <taxon>Gracilariales</taxon>
        <taxon>Gracilariaceae</taxon>
        <taxon>Gracilariopsis</taxon>
    </lineage>
</organism>
<proteinExistence type="predicted"/>
<keyword evidence="5" id="KW-1185">Reference proteome</keyword>
<feature type="domain" description="Peptidase M16 C-terminal" evidence="3">
    <location>
        <begin position="160"/>
        <end position="297"/>
    </location>
</feature>
<dbReference type="GO" id="GO:0046872">
    <property type="term" value="F:metal ion binding"/>
    <property type="evidence" value="ECO:0007669"/>
    <property type="project" value="InterPro"/>
</dbReference>
<dbReference type="STRING" id="448386.A0A2V3J4B5"/>
<dbReference type="EMBL" id="NBIV01000006">
    <property type="protein sequence ID" value="PXF49296.1"/>
    <property type="molecule type" value="Genomic_DNA"/>
</dbReference>
<dbReference type="AlphaFoldDB" id="A0A2V3J4B5"/>
<accession>A0A2V3J4B5</accession>
<dbReference type="InterPro" id="IPR011249">
    <property type="entry name" value="Metalloenz_LuxS/M16"/>
</dbReference>
<dbReference type="InterPro" id="IPR011765">
    <property type="entry name" value="Pept_M16_N"/>
</dbReference>
<feature type="compositionally biased region" description="Acidic residues" evidence="1">
    <location>
        <begin position="319"/>
        <end position="348"/>
    </location>
</feature>
<evidence type="ECO:0000313" key="5">
    <source>
        <dbReference type="Proteomes" id="UP000247409"/>
    </source>
</evidence>
<dbReference type="PANTHER" id="PTHR43016">
    <property type="entry name" value="PRESEQUENCE PROTEASE"/>
    <property type="match status" value="1"/>
</dbReference>
<feature type="region of interest" description="Disordered" evidence="1">
    <location>
        <begin position="316"/>
        <end position="352"/>
    </location>
</feature>
<dbReference type="PANTHER" id="PTHR43016:SF6">
    <property type="entry name" value="PEPTIDASE M16 N-TERMINAL DOMAIN-CONTAINING PROTEIN"/>
    <property type="match status" value="1"/>
</dbReference>